<dbReference type="PANTHER" id="PTHR43293:SF3">
    <property type="entry name" value="CHOLESTEROL RING-CLEAVING HYDROLASE IPDB SUBUNIT"/>
    <property type="match status" value="1"/>
</dbReference>
<gene>
    <name evidence="1" type="ORF">E4O86_04785</name>
</gene>
<dbReference type="InterPro" id="IPR004165">
    <property type="entry name" value="CoA_trans_fam_I"/>
</dbReference>
<evidence type="ECO:0000313" key="2">
    <source>
        <dbReference type="Proteomes" id="UP000773614"/>
    </source>
</evidence>
<dbReference type="Proteomes" id="UP000773614">
    <property type="component" value="Unassembled WGS sequence"/>
</dbReference>
<dbReference type="RefSeq" id="WP_161139377.1">
    <property type="nucleotide sequence ID" value="NZ_SPKJ01000009.1"/>
</dbReference>
<dbReference type="PANTHER" id="PTHR43293">
    <property type="entry name" value="ACETATE COA-TRANSFERASE YDIF"/>
    <property type="match status" value="1"/>
</dbReference>
<dbReference type="EMBL" id="SPKJ01000009">
    <property type="protein sequence ID" value="MYZ47027.1"/>
    <property type="molecule type" value="Genomic_DNA"/>
</dbReference>
<comment type="caution">
    <text evidence="1">The sequence shown here is derived from an EMBL/GenBank/DDBJ whole genome shotgun (WGS) entry which is preliminary data.</text>
</comment>
<dbReference type="InterPro" id="IPR037171">
    <property type="entry name" value="NagB/RpiA_transferase-like"/>
</dbReference>
<accession>A0A964T319</accession>
<dbReference type="SMART" id="SM00882">
    <property type="entry name" value="CoA_trans"/>
    <property type="match status" value="1"/>
</dbReference>
<dbReference type="SUPFAM" id="SSF100950">
    <property type="entry name" value="NagB/RpiA/CoA transferase-like"/>
    <property type="match status" value="1"/>
</dbReference>
<name>A0A964T319_9HYPH</name>
<dbReference type="OrthoDB" id="9813111at2"/>
<keyword evidence="2" id="KW-1185">Reference proteome</keyword>
<dbReference type="AlphaFoldDB" id="A0A964T319"/>
<reference evidence="1" key="1">
    <citation type="submission" date="2019-03" db="EMBL/GenBank/DDBJ databases">
        <title>Afifella sp. nov., isolated from activated sludge.</title>
        <authorList>
            <person name="Li Q."/>
            <person name="Liu Y."/>
        </authorList>
    </citation>
    <scope>NUCLEOTIDE SEQUENCE</scope>
    <source>
        <strain evidence="1">L72</strain>
    </source>
</reference>
<dbReference type="Pfam" id="PF01144">
    <property type="entry name" value="CoA_trans"/>
    <property type="match status" value="1"/>
</dbReference>
<evidence type="ECO:0008006" key="3">
    <source>
        <dbReference type="Google" id="ProtNLM"/>
    </source>
</evidence>
<proteinExistence type="predicted"/>
<dbReference type="Gene3D" id="3.40.1080.10">
    <property type="entry name" value="Glutaconate Coenzyme A-transferase"/>
    <property type="match status" value="1"/>
</dbReference>
<sequence>MSAYTTNELMAAAIAREIEDGDLIFVGVGTAGRAFTLAVGLPVVASRIAQASHAPDASIYWGNLLTPDLSRMPEAWLQDAFTTWPCAAQLQETSQKIDMLGKARFDISFESAAQVDRYGNLNITRLDRPDGSLKTRLVGCLAQPEHLAFVRKPIIVMDLDPRRFVPDVDYVTSFGYRRGGTRREQYALPGPGPQRVVTDKAVFDFAGEDNVMRVRSLHPGVTLDEVTAAMGFAPAVAPDLAETPPPAAETVELVRTVIDPDKKLLRV</sequence>
<organism evidence="1 2">
    <name type="scientific">Propylenella binzhouense</name>
    <dbReference type="NCBI Taxonomy" id="2555902"/>
    <lineage>
        <taxon>Bacteria</taxon>
        <taxon>Pseudomonadati</taxon>
        <taxon>Pseudomonadota</taxon>
        <taxon>Alphaproteobacteria</taxon>
        <taxon>Hyphomicrobiales</taxon>
        <taxon>Propylenellaceae</taxon>
        <taxon>Propylenella</taxon>
    </lineage>
</organism>
<evidence type="ECO:0000313" key="1">
    <source>
        <dbReference type="EMBL" id="MYZ47027.1"/>
    </source>
</evidence>
<dbReference type="GO" id="GO:0008410">
    <property type="term" value="F:CoA-transferase activity"/>
    <property type="evidence" value="ECO:0007669"/>
    <property type="project" value="InterPro"/>
</dbReference>
<protein>
    <recommendedName>
        <fullName evidence="3">Glutaconate CoA-transferase subunit B</fullName>
    </recommendedName>
</protein>